<accession>A0A371CJQ7</accession>
<evidence type="ECO:0000259" key="1">
    <source>
        <dbReference type="Pfam" id="PF24764"/>
    </source>
</evidence>
<keyword evidence="3" id="KW-1185">Reference proteome</keyword>
<dbReference type="Proteomes" id="UP000256964">
    <property type="component" value="Unassembled WGS sequence"/>
</dbReference>
<protein>
    <recommendedName>
        <fullName evidence="1">Integrase core domain-containing protein</fullName>
    </recommendedName>
</protein>
<dbReference type="EMBL" id="KZ857551">
    <property type="protein sequence ID" value="RDX40521.1"/>
    <property type="molecule type" value="Genomic_DNA"/>
</dbReference>
<dbReference type="PANTHER" id="PTHR46791:SF5">
    <property type="entry name" value="CLR5 DOMAIN-CONTAINING PROTEIN-RELATED"/>
    <property type="match status" value="1"/>
</dbReference>
<dbReference type="InterPro" id="IPR058913">
    <property type="entry name" value="Integrase_dom_put"/>
</dbReference>
<reference evidence="2 3" key="1">
    <citation type="journal article" date="2018" name="Biotechnol. Biofuels">
        <title>Integrative visual omics of the white-rot fungus Polyporus brumalis exposes the biotechnological potential of its oxidative enzymes for delignifying raw plant biomass.</title>
        <authorList>
            <person name="Miyauchi S."/>
            <person name="Rancon A."/>
            <person name="Drula E."/>
            <person name="Hage H."/>
            <person name="Chaduli D."/>
            <person name="Favel A."/>
            <person name="Grisel S."/>
            <person name="Henrissat B."/>
            <person name="Herpoel-Gimbert I."/>
            <person name="Ruiz-Duenas F.J."/>
            <person name="Chevret D."/>
            <person name="Hainaut M."/>
            <person name="Lin J."/>
            <person name="Wang M."/>
            <person name="Pangilinan J."/>
            <person name="Lipzen A."/>
            <person name="Lesage-Meessen L."/>
            <person name="Navarro D."/>
            <person name="Riley R."/>
            <person name="Grigoriev I.V."/>
            <person name="Zhou S."/>
            <person name="Raouche S."/>
            <person name="Rosso M.N."/>
        </authorList>
    </citation>
    <scope>NUCLEOTIDE SEQUENCE [LARGE SCALE GENOMIC DNA]</scope>
    <source>
        <strain evidence="2 3">BRFM 1820</strain>
    </source>
</reference>
<organism evidence="2 3">
    <name type="scientific">Lentinus brumalis</name>
    <dbReference type="NCBI Taxonomy" id="2498619"/>
    <lineage>
        <taxon>Eukaryota</taxon>
        <taxon>Fungi</taxon>
        <taxon>Dikarya</taxon>
        <taxon>Basidiomycota</taxon>
        <taxon>Agaricomycotina</taxon>
        <taxon>Agaricomycetes</taxon>
        <taxon>Polyporales</taxon>
        <taxon>Polyporaceae</taxon>
        <taxon>Lentinus</taxon>
    </lineage>
</organism>
<name>A0A371CJQ7_9APHY</name>
<dbReference type="PANTHER" id="PTHR46791">
    <property type="entry name" value="EXPRESSED PROTEIN"/>
    <property type="match status" value="1"/>
</dbReference>
<dbReference type="AlphaFoldDB" id="A0A371CJQ7"/>
<dbReference type="Pfam" id="PF24764">
    <property type="entry name" value="rva_4"/>
    <property type="match status" value="1"/>
</dbReference>
<proteinExistence type="predicted"/>
<sequence>MEDVRGPGRGSYIWGRSVHNTRIERLWYDVTSGFGQKWNNFFYDLEMHCSLNPDSAWHIWLLHYLFLSAINDDAAEWVMMWNNHTMQLRDQRNRSPRDMFFFSCYEDGLRGLVPRPVPDEPIDDISQYGVDWEANNNPAVMNHFLTHNPHEWDDSNPFRPSTDTGPSRFSYVACEAPGCPFYLPELQELHMRLLGSVDLQSKNMMVRRMVWKKAYKICEEILDRPGRIQRL</sequence>
<dbReference type="OrthoDB" id="3353107at2759"/>
<gene>
    <name evidence="2" type="ORF">OH76DRAFT_1366125</name>
</gene>
<evidence type="ECO:0000313" key="2">
    <source>
        <dbReference type="EMBL" id="RDX40521.1"/>
    </source>
</evidence>
<evidence type="ECO:0000313" key="3">
    <source>
        <dbReference type="Proteomes" id="UP000256964"/>
    </source>
</evidence>
<dbReference type="STRING" id="139420.A0A371CJQ7"/>
<feature type="domain" description="Integrase core" evidence="1">
    <location>
        <begin position="1"/>
        <end position="104"/>
    </location>
</feature>